<dbReference type="InterPro" id="IPR003663">
    <property type="entry name" value="Sugar/inositol_transpt"/>
</dbReference>
<feature type="transmembrane region" description="Helical" evidence="9">
    <location>
        <begin position="140"/>
        <end position="161"/>
    </location>
</feature>
<dbReference type="PROSITE" id="PS00217">
    <property type="entry name" value="SUGAR_TRANSPORT_2"/>
    <property type="match status" value="1"/>
</dbReference>
<keyword evidence="4 9" id="KW-0812">Transmembrane</keyword>
<feature type="region of interest" description="Disordered" evidence="8">
    <location>
        <begin position="20"/>
        <end position="39"/>
    </location>
</feature>
<dbReference type="PROSITE" id="PS50850">
    <property type="entry name" value="MFS"/>
    <property type="match status" value="1"/>
</dbReference>
<feature type="transmembrane region" description="Helical" evidence="9">
    <location>
        <begin position="289"/>
        <end position="315"/>
    </location>
</feature>
<feature type="transmembrane region" description="Helical" evidence="9">
    <location>
        <begin position="335"/>
        <end position="352"/>
    </location>
</feature>
<comment type="similarity">
    <text evidence="2 7">Belongs to the major facilitator superfamily. Sugar transporter (TC 2.A.1.1) family.</text>
</comment>
<dbReference type="InterPro" id="IPR005828">
    <property type="entry name" value="MFS_sugar_transport-like"/>
</dbReference>
<evidence type="ECO:0000313" key="12">
    <source>
        <dbReference type="Proteomes" id="UP001237595"/>
    </source>
</evidence>
<dbReference type="EMBL" id="JASAOF010000002">
    <property type="protein sequence ID" value="MDI2028066.1"/>
    <property type="molecule type" value="Genomic_DNA"/>
</dbReference>
<protein>
    <submittedName>
        <fullName evidence="11">Sugar porter family MFS transporter</fullName>
    </submittedName>
</protein>
<evidence type="ECO:0000256" key="1">
    <source>
        <dbReference type="ARBA" id="ARBA00004651"/>
    </source>
</evidence>
<dbReference type="PRINTS" id="PR00171">
    <property type="entry name" value="SUGRTRNSPORT"/>
</dbReference>
<feature type="transmembrane region" description="Helical" evidence="9">
    <location>
        <begin position="465"/>
        <end position="483"/>
    </location>
</feature>
<reference evidence="11 12" key="1">
    <citation type="submission" date="2023-04" db="EMBL/GenBank/DDBJ databases">
        <title>Draft genome sequence of Saccharopolyspora sp. TS4A08 isolated from sweet potato rhizospheric soil.</title>
        <authorList>
            <person name="Suksaard P."/>
            <person name="Duangmal K."/>
        </authorList>
    </citation>
    <scope>NUCLEOTIDE SEQUENCE [LARGE SCALE GENOMIC DNA]</scope>
    <source>
        <strain evidence="11 12">TS4A08</strain>
    </source>
</reference>
<evidence type="ECO:0000256" key="3">
    <source>
        <dbReference type="ARBA" id="ARBA00022448"/>
    </source>
</evidence>
<dbReference type="Pfam" id="PF00083">
    <property type="entry name" value="Sugar_tr"/>
    <property type="match status" value="1"/>
</dbReference>
<keyword evidence="6 9" id="KW-0472">Membrane</keyword>
<feature type="transmembrane region" description="Helical" evidence="9">
    <location>
        <begin position="173"/>
        <end position="191"/>
    </location>
</feature>
<comment type="subcellular location">
    <subcellularLocation>
        <location evidence="1">Cell membrane</location>
        <topology evidence="1">Multi-pass membrane protein</topology>
    </subcellularLocation>
</comment>
<evidence type="ECO:0000256" key="5">
    <source>
        <dbReference type="ARBA" id="ARBA00022989"/>
    </source>
</evidence>
<evidence type="ECO:0000313" key="11">
    <source>
        <dbReference type="EMBL" id="MDI2028066.1"/>
    </source>
</evidence>
<dbReference type="PANTHER" id="PTHR48020:SF12">
    <property type="entry name" value="PROTON MYO-INOSITOL COTRANSPORTER"/>
    <property type="match status" value="1"/>
</dbReference>
<keyword evidence="5 9" id="KW-1133">Transmembrane helix</keyword>
<dbReference type="InterPro" id="IPR036259">
    <property type="entry name" value="MFS_trans_sf"/>
</dbReference>
<gene>
    <name evidence="11" type="ORF">QFW96_05570</name>
</gene>
<dbReference type="RefSeq" id="WP_281454437.1">
    <property type="nucleotide sequence ID" value="NZ_JASAOF010000002.1"/>
</dbReference>
<evidence type="ECO:0000256" key="2">
    <source>
        <dbReference type="ARBA" id="ARBA00010992"/>
    </source>
</evidence>
<dbReference type="Proteomes" id="UP001237595">
    <property type="component" value="Unassembled WGS sequence"/>
</dbReference>
<proteinExistence type="inferred from homology"/>
<feature type="transmembrane region" description="Helical" evidence="9">
    <location>
        <begin position="397"/>
        <end position="422"/>
    </location>
</feature>
<dbReference type="NCBIfam" id="TIGR00879">
    <property type="entry name" value="SP"/>
    <property type="match status" value="1"/>
</dbReference>
<name>A0ABT6PJ86_9PSEU</name>
<feature type="domain" description="Major facilitator superfamily (MFS) profile" evidence="10">
    <location>
        <begin position="49"/>
        <end position="487"/>
    </location>
</feature>
<keyword evidence="3 7" id="KW-0813">Transport</keyword>
<feature type="transmembrane region" description="Helical" evidence="9">
    <location>
        <begin position="46"/>
        <end position="62"/>
    </location>
</feature>
<keyword evidence="12" id="KW-1185">Reference proteome</keyword>
<dbReference type="PANTHER" id="PTHR48020">
    <property type="entry name" value="PROTON MYO-INOSITOL COTRANSPORTER"/>
    <property type="match status" value="1"/>
</dbReference>
<dbReference type="PROSITE" id="PS00216">
    <property type="entry name" value="SUGAR_TRANSPORT_1"/>
    <property type="match status" value="1"/>
</dbReference>
<feature type="transmembrane region" description="Helical" evidence="9">
    <location>
        <begin position="359"/>
        <end position="377"/>
    </location>
</feature>
<accession>A0ABT6PJ86</accession>
<evidence type="ECO:0000256" key="8">
    <source>
        <dbReference type="SAM" id="MobiDB-lite"/>
    </source>
</evidence>
<evidence type="ECO:0000256" key="9">
    <source>
        <dbReference type="SAM" id="Phobius"/>
    </source>
</evidence>
<dbReference type="InterPro" id="IPR050814">
    <property type="entry name" value="Myo-inositol_Transporter"/>
</dbReference>
<dbReference type="Gene3D" id="1.20.1250.20">
    <property type="entry name" value="MFS general substrate transporter like domains"/>
    <property type="match status" value="2"/>
</dbReference>
<dbReference type="InterPro" id="IPR005829">
    <property type="entry name" value="Sugar_transporter_CS"/>
</dbReference>
<dbReference type="SUPFAM" id="SSF103473">
    <property type="entry name" value="MFS general substrate transporter"/>
    <property type="match status" value="1"/>
</dbReference>
<evidence type="ECO:0000256" key="4">
    <source>
        <dbReference type="ARBA" id="ARBA00022692"/>
    </source>
</evidence>
<feature type="transmembrane region" description="Helical" evidence="9">
    <location>
        <begin position="114"/>
        <end position="134"/>
    </location>
</feature>
<feature type="transmembrane region" description="Helical" evidence="9">
    <location>
        <begin position="434"/>
        <end position="453"/>
    </location>
</feature>
<dbReference type="InterPro" id="IPR020846">
    <property type="entry name" value="MFS_dom"/>
</dbReference>
<feature type="transmembrane region" description="Helical" evidence="9">
    <location>
        <begin position="211"/>
        <end position="229"/>
    </location>
</feature>
<evidence type="ECO:0000256" key="7">
    <source>
        <dbReference type="RuleBase" id="RU003346"/>
    </source>
</evidence>
<organism evidence="11 12">
    <name type="scientific">Saccharopolyspora ipomoeae</name>
    <dbReference type="NCBI Taxonomy" id="3042027"/>
    <lineage>
        <taxon>Bacteria</taxon>
        <taxon>Bacillati</taxon>
        <taxon>Actinomycetota</taxon>
        <taxon>Actinomycetes</taxon>
        <taxon>Pseudonocardiales</taxon>
        <taxon>Pseudonocardiaceae</taxon>
        <taxon>Saccharopolyspora</taxon>
    </lineage>
</organism>
<evidence type="ECO:0000259" key="10">
    <source>
        <dbReference type="PROSITE" id="PS50850"/>
    </source>
</evidence>
<evidence type="ECO:0000256" key="6">
    <source>
        <dbReference type="ARBA" id="ARBA00023136"/>
    </source>
</evidence>
<comment type="caution">
    <text evidence="11">The sequence shown here is derived from an EMBL/GenBank/DDBJ whole genome shotgun (WGS) entry which is preliminary data.</text>
</comment>
<feature type="transmembrane region" description="Helical" evidence="9">
    <location>
        <begin position="82"/>
        <end position="102"/>
    </location>
</feature>
<sequence>MCPLLTRAAHAAQENNALQRSNAMAESARTVTPGDGRTAGPRRVKALHFACVAALGGFLFGYDTAVINGAVNAIRDHFQIDAVATGVTVAIALLGSAVGAWFAGSIADRSGRLFAMRLAAILFCISAIGSAVPFSAWDLGFWRLVGGVAIGMASVIAPAYIAEIAPASQRGKLGTLQQLAIVLGIAISQVVDWGIAEAAGGATQPLGFLSAWQWMLGVAAVPAILYGVLSFTIPESPRHLVATGRSDEAREVLVALEPTDVDTRLSEIEESLSSDRKPRLSDLKAKGTALLPIVWIGIGLSMLQQLVGINVIFYYSSALWQSVGINEDSSLLLSMSTQIFNIAGTIVALVLLDRLGRRPLLLTGSVGMAVTLGAAAFSFAQAQLVNGEPTMPDPYGVIALVAAHAFVFFFAISWGPAVWVLLGEMFPNRIRASGLAVAAAAQWVTNWAVTVTFPSLSESSLSGAYIGYTAFAVLSIYFVWKWIPETKGRTLEQMG</sequence>